<comment type="caution">
    <text evidence="2">The sequence shown here is derived from an EMBL/GenBank/DDBJ whole genome shotgun (WGS) entry which is preliminary data.</text>
</comment>
<proteinExistence type="predicted"/>
<feature type="compositionally biased region" description="Gly residues" evidence="1">
    <location>
        <begin position="149"/>
        <end position="162"/>
    </location>
</feature>
<feature type="region of interest" description="Disordered" evidence="1">
    <location>
        <begin position="481"/>
        <end position="546"/>
    </location>
</feature>
<evidence type="ECO:0000256" key="1">
    <source>
        <dbReference type="SAM" id="MobiDB-lite"/>
    </source>
</evidence>
<feature type="region of interest" description="Disordered" evidence="1">
    <location>
        <begin position="31"/>
        <end position="59"/>
    </location>
</feature>
<protein>
    <submittedName>
        <fullName evidence="2">Uncharacterized protein</fullName>
    </submittedName>
</protein>
<reference evidence="3" key="1">
    <citation type="journal article" date="2023" name="Commun. Biol.">
        <title>Genome analysis of Parmales, the sister group of diatoms, reveals the evolutionary specialization of diatoms from phago-mixotrophs to photoautotrophs.</title>
        <authorList>
            <person name="Ban H."/>
            <person name="Sato S."/>
            <person name="Yoshikawa S."/>
            <person name="Yamada K."/>
            <person name="Nakamura Y."/>
            <person name="Ichinomiya M."/>
            <person name="Sato N."/>
            <person name="Blanc-Mathieu R."/>
            <person name="Endo H."/>
            <person name="Kuwata A."/>
            <person name="Ogata H."/>
        </authorList>
    </citation>
    <scope>NUCLEOTIDE SEQUENCE [LARGE SCALE GENOMIC DNA]</scope>
</reference>
<evidence type="ECO:0000313" key="3">
    <source>
        <dbReference type="Proteomes" id="UP001162640"/>
    </source>
</evidence>
<sequence>MRDAIASLEVKLKTMGEGQEEIPQLSITPDLSPGKSLISAVGPSHSRPMSARPMSARRRSEPNLGIIPEEWKRKGLGEEGKEGGGGRMPRNSIKLSEKGKYLDVVSLLDDEVVTPKKEEEIAPNGLLGENLANRSIVMDMGRGGGAKRMFSPGGGAPTGRLGGRQKSSPSVSPMGSPTNSNSKKMPNVVNSAVAITPLHLGNLDKHIAATRGGVDDSGYSSSESVSSVSSDISITRKKKRDKRLTTGGLDDVIEESIGSSSAREEIFGENAFGGEVCELAPSLVKSCCCSSGDLGHTHNLSSSWIPTGLFPQSCVINFTKKIDVSKVLVDCSGAKKLKLIVGSSVVSNNPIILESPELPPTAFLQVAARHTDTPNIDILDTPREGKSSGAGLAMEGVKKFWSAGHLGHQHSPSPGVVKVKSSNSGAWAMHAFNVESVNAVNGGKKYGVTNLTLIIEEAWNSDMFVVVRNLKILGVPIGEGKALSPSRKRGGSGVGSGVVKGGGGSVGRGGLSSRIGEAVGGKGSPERGGGGGGGSGSPERRKGRRK</sequence>
<name>A0A9W7DVP6_9STRA</name>
<dbReference type="AlphaFoldDB" id="A0A9W7DVP6"/>
<gene>
    <name evidence="2" type="ORF">TL16_g01223</name>
</gene>
<accession>A0A9W7DVP6</accession>
<feature type="compositionally biased region" description="Gly residues" evidence="1">
    <location>
        <begin position="491"/>
        <end position="510"/>
    </location>
</feature>
<feature type="region of interest" description="Disordered" evidence="1">
    <location>
        <begin position="149"/>
        <end position="185"/>
    </location>
</feature>
<organism evidence="2 3">
    <name type="scientific">Triparma laevis f. inornata</name>
    <dbReference type="NCBI Taxonomy" id="1714386"/>
    <lineage>
        <taxon>Eukaryota</taxon>
        <taxon>Sar</taxon>
        <taxon>Stramenopiles</taxon>
        <taxon>Ochrophyta</taxon>
        <taxon>Bolidophyceae</taxon>
        <taxon>Parmales</taxon>
        <taxon>Triparmaceae</taxon>
        <taxon>Triparma</taxon>
    </lineage>
</organism>
<dbReference type="EMBL" id="BLQM01000027">
    <property type="protein sequence ID" value="GMH52408.1"/>
    <property type="molecule type" value="Genomic_DNA"/>
</dbReference>
<feature type="compositionally biased region" description="Gly residues" evidence="1">
    <location>
        <begin position="518"/>
        <end position="536"/>
    </location>
</feature>
<feature type="compositionally biased region" description="Polar residues" evidence="1">
    <location>
        <begin position="165"/>
        <end position="185"/>
    </location>
</feature>
<evidence type="ECO:0000313" key="2">
    <source>
        <dbReference type="EMBL" id="GMH52408.1"/>
    </source>
</evidence>
<dbReference type="Proteomes" id="UP001162640">
    <property type="component" value="Unassembled WGS sequence"/>
</dbReference>